<organism evidence="4 5">
    <name type="scientific">Dissophora globulifera</name>
    <dbReference type="NCBI Taxonomy" id="979702"/>
    <lineage>
        <taxon>Eukaryota</taxon>
        <taxon>Fungi</taxon>
        <taxon>Fungi incertae sedis</taxon>
        <taxon>Mucoromycota</taxon>
        <taxon>Mortierellomycotina</taxon>
        <taxon>Mortierellomycetes</taxon>
        <taxon>Mortierellales</taxon>
        <taxon>Mortierellaceae</taxon>
        <taxon>Dissophora</taxon>
    </lineage>
</organism>
<feature type="compositionally biased region" description="Basic and acidic residues" evidence="2">
    <location>
        <begin position="54"/>
        <end position="64"/>
    </location>
</feature>
<dbReference type="InterPro" id="IPR013783">
    <property type="entry name" value="Ig-like_fold"/>
</dbReference>
<dbReference type="EMBL" id="JAAAIP010000040">
    <property type="protein sequence ID" value="KAG0328169.1"/>
    <property type="molecule type" value="Genomic_DNA"/>
</dbReference>
<feature type="region of interest" description="Disordered" evidence="2">
    <location>
        <begin position="1"/>
        <end position="71"/>
    </location>
</feature>
<dbReference type="SUPFAM" id="SSF81296">
    <property type="entry name" value="E set domains"/>
    <property type="match status" value="1"/>
</dbReference>
<gene>
    <name evidence="4" type="ORF">BGZ99_006039</name>
</gene>
<dbReference type="PANTHER" id="PTHR10343">
    <property type="entry name" value="5'-AMP-ACTIVATED PROTEIN KINASE , BETA SUBUNIT"/>
    <property type="match status" value="1"/>
</dbReference>
<evidence type="ECO:0000259" key="3">
    <source>
        <dbReference type="Pfam" id="PF16561"/>
    </source>
</evidence>
<dbReference type="Gene3D" id="2.60.40.10">
    <property type="entry name" value="Immunoglobulins"/>
    <property type="match status" value="1"/>
</dbReference>
<dbReference type="CDD" id="cd02859">
    <property type="entry name" value="E_set_AMPKbeta_like_N"/>
    <property type="match status" value="1"/>
</dbReference>
<reference evidence="4" key="1">
    <citation type="journal article" date="2020" name="Fungal Divers.">
        <title>Resolving the Mortierellaceae phylogeny through synthesis of multi-gene phylogenetics and phylogenomics.</title>
        <authorList>
            <person name="Vandepol N."/>
            <person name="Liber J."/>
            <person name="Desiro A."/>
            <person name="Na H."/>
            <person name="Kennedy M."/>
            <person name="Barry K."/>
            <person name="Grigoriev I.V."/>
            <person name="Miller A.N."/>
            <person name="O'Donnell K."/>
            <person name="Stajich J.E."/>
            <person name="Bonito G."/>
        </authorList>
    </citation>
    <scope>NUCLEOTIDE SEQUENCE</scope>
    <source>
        <strain evidence="4">REB-010B</strain>
    </source>
</reference>
<accession>A0A9P6RUZ9</accession>
<dbReference type="Proteomes" id="UP000738325">
    <property type="component" value="Unassembled WGS sequence"/>
</dbReference>
<dbReference type="Pfam" id="PF16561">
    <property type="entry name" value="AMPK1_CBM"/>
    <property type="match status" value="1"/>
</dbReference>
<dbReference type="GO" id="GO:0031588">
    <property type="term" value="C:nucleotide-activated protein kinase complex"/>
    <property type="evidence" value="ECO:0007669"/>
    <property type="project" value="TreeGrafter"/>
</dbReference>
<feature type="compositionally biased region" description="Low complexity" evidence="2">
    <location>
        <begin position="21"/>
        <end position="43"/>
    </location>
</feature>
<dbReference type="GO" id="GO:0007165">
    <property type="term" value="P:signal transduction"/>
    <property type="evidence" value="ECO:0007669"/>
    <property type="project" value="TreeGrafter"/>
</dbReference>
<dbReference type="AlphaFoldDB" id="A0A9P6RUZ9"/>
<dbReference type="GO" id="GO:0019901">
    <property type="term" value="F:protein kinase binding"/>
    <property type="evidence" value="ECO:0007669"/>
    <property type="project" value="TreeGrafter"/>
</dbReference>
<feature type="domain" description="AMP-activated protein kinase glycogen-binding" evidence="3">
    <location>
        <begin position="77"/>
        <end position="155"/>
    </location>
</feature>
<dbReference type="PANTHER" id="PTHR10343:SF81">
    <property type="entry name" value="CRUCIFORM DNA-RECOGNIZING PROTEIN 1-RELATED"/>
    <property type="match status" value="1"/>
</dbReference>
<sequence>MPSKLTAKAPATTSHIATNIPATPAKSTTAKANNASVSAKAVSPDTSVKMAPQEQKKTQNEKVSMKQSKQSPEIAAYQFEWKHGGNDVKITGTFDSWEKHLNMKKSPDNPGHFYLPVDLDQSKKTLFKFIVDGEWRCTDQFGTEYDSAGNLNNVLPAAH</sequence>
<dbReference type="GO" id="GO:0005737">
    <property type="term" value="C:cytoplasm"/>
    <property type="evidence" value="ECO:0007669"/>
    <property type="project" value="TreeGrafter"/>
</dbReference>
<dbReference type="GO" id="GO:0005634">
    <property type="term" value="C:nucleus"/>
    <property type="evidence" value="ECO:0007669"/>
    <property type="project" value="TreeGrafter"/>
</dbReference>
<evidence type="ECO:0000313" key="5">
    <source>
        <dbReference type="Proteomes" id="UP000738325"/>
    </source>
</evidence>
<name>A0A9P6RUZ9_9FUNG</name>
<protein>
    <recommendedName>
        <fullName evidence="3">AMP-activated protein kinase glycogen-binding domain-containing protein</fullName>
    </recommendedName>
</protein>
<comment type="caution">
    <text evidence="4">The sequence shown here is derived from an EMBL/GenBank/DDBJ whole genome shotgun (WGS) entry which is preliminary data.</text>
</comment>
<dbReference type="InterPro" id="IPR050827">
    <property type="entry name" value="CRP1_MDG1_kinase"/>
</dbReference>
<evidence type="ECO:0000256" key="2">
    <source>
        <dbReference type="SAM" id="MobiDB-lite"/>
    </source>
</evidence>
<comment type="similarity">
    <text evidence="1">Belongs to the CRP1/MDG1 family.</text>
</comment>
<dbReference type="OrthoDB" id="5873279at2759"/>
<evidence type="ECO:0000256" key="1">
    <source>
        <dbReference type="ARBA" id="ARBA00038216"/>
    </source>
</evidence>
<dbReference type="InterPro" id="IPR032640">
    <property type="entry name" value="AMPK1_CBM"/>
</dbReference>
<dbReference type="InterPro" id="IPR014756">
    <property type="entry name" value="Ig_E-set"/>
</dbReference>
<evidence type="ECO:0000313" key="4">
    <source>
        <dbReference type="EMBL" id="KAG0328169.1"/>
    </source>
</evidence>
<proteinExistence type="inferred from homology"/>
<keyword evidence="5" id="KW-1185">Reference proteome</keyword>